<dbReference type="InterPro" id="IPR036396">
    <property type="entry name" value="Cyt_P450_sf"/>
</dbReference>
<dbReference type="InterPro" id="IPR047146">
    <property type="entry name" value="Cyt_P450_E_CYP52_fungi"/>
</dbReference>
<protein>
    <submittedName>
        <fullName evidence="14">Cytochrome P450 52E1</fullName>
    </submittedName>
</protein>
<evidence type="ECO:0000256" key="8">
    <source>
        <dbReference type="ARBA" id="ARBA00023002"/>
    </source>
</evidence>
<evidence type="ECO:0000256" key="13">
    <source>
        <dbReference type="RuleBase" id="RU000461"/>
    </source>
</evidence>
<evidence type="ECO:0000256" key="4">
    <source>
        <dbReference type="ARBA" id="ARBA00022617"/>
    </source>
</evidence>
<dbReference type="InterPro" id="IPR017972">
    <property type="entry name" value="Cyt_P450_CS"/>
</dbReference>
<evidence type="ECO:0000256" key="1">
    <source>
        <dbReference type="ARBA" id="ARBA00001971"/>
    </source>
</evidence>
<keyword evidence="7" id="KW-1133">Transmembrane helix</keyword>
<organism evidence="14 15">
    <name type="scientific">Escovopsis weberi</name>
    <dbReference type="NCBI Taxonomy" id="150374"/>
    <lineage>
        <taxon>Eukaryota</taxon>
        <taxon>Fungi</taxon>
        <taxon>Dikarya</taxon>
        <taxon>Ascomycota</taxon>
        <taxon>Pezizomycotina</taxon>
        <taxon>Sordariomycetes</taxon>
        <taxon>Hypocreomycetidae</taxon>
        <taxon>Hypocreales</taxon>
        <taxon>Hypocreaceae</taxon>
        <taxon>Escovopsis</taxon>
    </lineage>
</organism>
<keyword evidence="11" id="KW-0472">Membrane</keyword>
<keyword evidence="5" id="KW-0812">Transmembrane</keyword>
<dbReference type="GO" id="GO:0005506">
    <property type="term" value="F:iron ion binding"/>
    <property type="evidence" value="ECO:0007669"/>
    <property type="project" value="InterPro"/>
</dbReference>
<dbReference type="AlphaFoldDB" id="A0A0M9VVC7"/>
<comment type="subcellular location">
    <subcellularLocation>
        <location evidence="2">Membrane</location>
        <topology evidence="2">Single-pass membrane protein</topology>
    </subcellularLocation>
</comment>
<reference evidence="14 15" key="1">
    <citation type="submission" date="2015-07" db="EMBL/GenBank/DDBJ databases">
        <title>The genome of the fungus Escovopsis weberi, a specialized disease agent of ant agriculture.</title>
        <authorList>
            <person name="de Man T.J."/>
            <person name="Stajich J.E."/>
            <person name="Kubicek C.P."/>
            <person name="Chenthamara K."/>
            <person name="Atanasova L."/>
            <person name="Druzhinina I.S."/>
            <person name="Birnbaum S."/>
            <person name="Barribeau S.M."/>
            <person name="Teiling C."/>
            <person name="Suen G."/>
            <person name="Currie C."/>
            <person name="Gerardo N.M."/>
        </authorList>
    </citation>
    <scope>NUCLEOTIDE SEQUENCE [LARGE SCALE GENOMIC DNA]</scope>
</reference>
<evidence type="ECO:0000256" key="6">
    <source>
        <dbReference type="ARBA" id="ARBA00022723"/>
    </source>
</evidence>
<dbReference type="STRING" id="150374.A0A0M9VVC7"/>
<evidence type="ECO:0000256" key="5">
    <source>
        <dbReference type="ARBA" id="ARBA00022692"/>
    </source>
</evidence>
<dbReference type="CDD" id="cd11063">
    <property type="entry name" value="CYP52"/>
    <property type="match status" value="1"/>
</dbReference>
<keyword evidence="10 13" id="KW-0503">Monooxygenase</keyword>
<dbReference type="SUPFAM" id="SSF48264">
    <property type="entry name" value="Cytochrome P450"/>
    <property type="match status" value="1"/>
</dbReference>
<dbReference type="PANTHER" id="PTHR24287:SF17">
    <property type="entry name" value="P450, PUTATIVE (EUROFUNG)-RELATED"/>
    <property type="match status" value="1"/>
</dbReference>
<comment type="similarity">
    <text evidence="3 13">Belongs to the cytochrome P450 family.</text>
</comment>
<dbReference type="Gene3D" id="1.10.630.10">
    <property type="entry name" value="Cytochrome P450"/>
    <property type="match status" value="1"/>
</dbReference>
<dbReference type="OrthoDB" id="1470350at2759"/>
<evidence type="ECO:0000256" key="2">
    <source>
        <dbReference type="ARBA" id="ARBA00004167"/>
    </source>
</evidence>
<evidence type="ECO:0000256" key="12">
    <source>
        <dbReference type="PIRSR" id="PIRSR602402-1"/>
    </source>
</evidence>
<evidence type="ECO:0000313" key="14">
    <source>
        <dbReference type="EMBL" id="KOS20835.1"/>
    </source>
</evidence>
<dbReference type="Pfam" id="PF00067">
    <property type="entry name" value="p450"/>
    <property type="match status" value="1"/>
</dbReference>
<dbReference type="PRINTS" id="PR00464">
    <property type="entry name" value="EP450II"/>
</dbReference>
<sequence>MEALYLAGTLSTGAYILLSVAGTISRAVSLEALQTQLLPVTSYLKIYAAVLLIPVFRVLKAQWHYHRGTRIHGCQLLPAYPHKDPILGLDLLAKMLNALKEYRVLEQWEENLAKYGRTHWENATGSWYILTSDKENVKAILATQFDNFPILSMRQKILGMILGPRNIFSTNGPEWHAGRAMIRPSFVRNQIADLECTDRHVDLFLKKLPQDGSHFDIDKLLYAFTMDVSTDFMFGYSTNLLTTPDKEAIEFMEAFDTAGYIATTRARLGRLTAIVPNQKLDDAVKTCNHFIQQHVSKAMANGGSKERPYVFLDQIVKSGASHEVICNQIFAMILGGRDTSASTMSSLLHTLARRPDVVAKIRTELAPLDGHKPTWEELKGLKYLNNVFKETLRLYSPVSTNMRTCNHDTVLPKGGGPDGQAPIFVPKGTDVRFSNHSLHRCKEWYGEDAEEFRPERWETLRPSWEYIPFSGGPRICIGQQFALTQMTYLFTRLFQTFDKVETTSTEPMKHRLTTTMSLVGGCWISLKK</sequence>
<dbReference type="PRINTS" id="PR00385">
    <property type="entry name" value="P450"/>
</dbReference>
<keyword evidence="6 12" id="KW-0479">Metal-binding</keyword>
<dbReference type="GO" id="GO:0020037">
    <property type="term" value="F:heme binding"/>
    <property type="evidence" value="ECO:0007669"/>
    <property type="project" value="InterPro"/>
</dbReference>
<dbReference type="EMBL" id="LGSR01000013">
    <property type="protein sequence ID" value="KOS20835.1"/>
    <property type="molecule type" value="Genomic_DNA"/>
</dbReference>
<dbReference type="PRINTS" id="PR01239">
    <property type="entry name" value="EP450IICYP52"/>
</dbReference>
<evidence type="ECO:0000256" key="9">
    <source>
        <dbReference type="ARBA" id="ARBA00023004"/>
    </source>
</evidence>
<dbReference type="GO" id="GO:0016712">
    <property type="term" value="F:oxidoreductase activity, acting on paired donors, with incorporation or reduction of molecular oxygen, reduced flavin or flavoprotein as one donor, and incorporation of one atom of oxygen"/>
    <property type="evidence" value="ECO:0007669"/>
    <property type="project" value="InterPro"/>
</dbReference>
<dbReference type="InterPro" id="IPR002402">
    <property type="entry name" value="Cyt_P450_E_grp-II"/>
</dbReference>
<dbReference type="GO" id="GO:0016020">
    <property type="term" value="C:membrane"/>
    <property type="evidence" value="ECO:0007669"/>
    <property type="project" value="UniProtKB-SubCell"/>
</dbReference>
<comment type="caution">
    <text evidence="14">The sequence shown here is derived from an EMBL/GenBank/DDBJ whole genome shotgun (WGS) entry which is preliminary data.</text>
</comment>
<dbReference type="PROSITE" id="PS00086">
    <property type="entry name" value="CYTOCHROME_P450"/>
    <property type="match status" value="1"/>
</dbReference>
<evidence type="ECO:0000313" key="15">
    <source>
        <dbReference type="Proteomes" id="UP000053831"/>
    </source>
</evidence>
<accession>A0A0M9VVC7</accession>
<keyword evidence="8 13" id="KW-0560">Oxidoreductase</keyword>
<comment type="cofactor">
    <cofactor evidence="1 12">
        <name>heme</name>
        <dbReference type="ChEBI" id="CHEBI:30413"/>
    </cofactor>
</comment>
<dbReference type="InterPro" id="IPR001128">
    <property type="entry name" value="Cyt_P450"/>
</dbReference>
<evidence type="ECO:0000256" key="10">
    <source>
        <dbReference type="ARBA" id="ARBA00023033"/>
    </source>
</evidence>
<dbReference type="Proteomes" id="UP000053831">
    <property type="component" value="Unassembled WGS sequence"/>
</dbReference>
<dbReference type="PANTHER" id="PTHR24287">
    <property type="entry name" value="P450, PUTATIVE (EUROFUNG)-RELATED"/>
    <property type="match status" value="1"/>
</dbReference>
<gene>
    <name evidence="14" type="ORF">ESCO_004061</name>
</gene>
<evidence type="ECO:0000256" key="3">
    <source>
        <dbReference type="ARBA" id="ARBA00010617"/>
    </source>
</evidence>
<evidence type="ECO:0000256" key="11">
    <source>
        <dbReference type="ARBA" id="ARBA00023136"/>
    </source>
</evidence>
<feature type="binding site" description="axial binding residue" evidence="12">
    <location>
        <position position="476"/>
    </location>
    <ligand>
        <name>heme</name>
        <dbReference type="ChEBI" id="CHEBI:30413"/>
    </ligand>
    <ligandPart>
        <name>Fe</name>
        <dbReference type="ChEBI" id="CHEBI:18248"/>
    </ligandPart>
</feature>
<name>A0A0M9VVC7_ESCWE</name>
<proteinExistence type="inferred from homology"/>
<keyword evidence="4 12" id="KW-0349">Heme</keyword>
<evidence type="ECO:0000256" key="7">
    <source>
        <dbReference type="ARBA" id="ARBA00022989"/>
    </source>
</evidence>
<keyword evidence="9 12" id="KW-0408">Iron</keyword>
<dbReference type="InterPro" id="IPR002974">
    <property type="entry name" value="Cyt_P450_E_CYP52_ascomycetes"/>
</dbReference>
<keyword evidence="15" id="KW-1185">Reference proteome</keyword>